<gene>
    <name evidence="17" type="primary">ND6</name>
</gene>
<evidence type="ECO:0000256" key="13">
    <source>
        <dbReference type="ARBA" id="ARBA00023136"/>
    </source>
</evidence>
<geneLocation type="mitochondrion" evidence="17"/>
<comment type="subcellular location">
    <subcellularLocation>
        <location evidence="1">Mitochondrion membrane</location>
        <topology evidence="1">Multi-pass membrane protein</topology>
    </subcellularLocation>
</comment>
<evidence type="ECO:0000256" key="2">
    <source>
        <dbReference type="ARBA" id="ARBA00005698"/>
    </source>
</evidence>
<keyword evidence="6" id="KW-0679">Respiratory chain</keyword>
<evidence type="ECO:0000256" key="6">
    <source>
        <dbReference type="ARBA" id="ARBA00022660"/>
    </source>
</evidence>
<accession>A0A0C5B0P3</accession>
<feature type="transmembrane region" description="Helical" evidence="16">
    <location>
        <begin position="145"/>
        <end position="170"/>
    </location>
</feature>
<evidence type="ECO:0000256" key="5">
    <source>
        <dbReference type="ARBA" id="ARBA00022448"/>
    </source>
</evidence>
<evidence type="ECO:0000256" key="4">
    <source>
        <dbReference type="ARBA" id="ARBA00021095"/>
    </source>
</evidence>
<comment type="similarity">
    <text evidence="2">Belongs to the complex I subunit 6 family.</text>
</comment>
<dbReference type="PANTHER" id="PTHR11435:SF1">
    <property type="entry name" value="NADH-UBIQUINONE OXIDOREDUCTASE CHAIN 6"/>
    <property type="match status" value="1"/>
</dbReference>
<keyword evidence="11" id="KW-0520">NAD</keyword>
<sequence>MMKMFVSTLIISFSIMMFFTNHPVSMGLLILLQTLMTCMILGTLINSYWFSYILFLIFLGGLLVLFMYMSSTASNELLKMSPYLKMMLLPLMLFIFTITFLFKHNLNWLNFSFNEDMNIMTKNVFLFSYPENNISLFKLYNNHTYLLMIMMISYLFIALIAVVKITNIFFGPLRTFNKY</sequence>
<keyword evidence="7 16" id="KW-0812">Transmembrane</keyword>
<organism evidence="17">
    <name type="scientific">Stichophthalma louisa</name>
    <dbReference type="NCBI Taxonomy" id="425061"/>
    <lineage>
        <taxon>Eukaryota</taxon>
        <taxon>Metazoa</taxon>
        <taxon>Ecdysozoa</taxon>
        <taxon>Arthropoda</taxon>
        <taxon>Hexapoda</taxon>
        <taxon>Insecta</taxon>
        <taxon>Pterygota</taxon>
        <taxon>Neoptera</taxon>
        <taxon>Endopterygota</taxon>
        <taxon>Lepidoptera</taxon>
        <taxon>Glossata</taxon>
        <taxon>Ditrysia</taxon>
        <taxon>Papilionoidea</taxon>
        <taxon>Nymphalidae</taxon>
        <taxon>Satyrinae</taxon>
        <taxon>Amathusiini</taxon>
        <taxon>Stichophthalma</taxon>
    </lineage>
</organism>
<evidence type="ECO:0000256" key="11">
    <source>
        <dbReference type="ARBA" id="ARBA00023027"/>
    </source>
</evidence>
<comment type="catalytic activity">
    <reaction evidence="15">
        <text>a ubiquinone + NADH + 5 H(+)(in) = a ubiquinol + NAD(+) + 4 H(+)(out)</text>
        <dbReference type="Rhea" id="RHEA:29091"/>
        <dbReference type="Rhea" id="RHEA-COMP:9565"/>
        <dbReference type="Rhea" id="RHEA-COMP:9566"/>
        <dbReference type="ChEBI" id="CHEBI:15378"/>
        <dbReference type="ChEBI" id="CHEBI:16389"/>
        <dbReference type="ChEBI" id="CHEBI:17976"/>
        <dbReference type="ChEBI" id="CHEBI:57540"/>
        <dbReference type="ChEBI" id="CHEBI:57945"/>
        <dbReference type="EC" id="7.1.1.2"/>
    </reaction>
</comment>
<feature type="transmembrane region" description="Helical" evidence="16">
    <location>
        <begin position="52"/>
        <end position="71"/>
    </location>
</feature>
<evidence type="ECO:0000256" key="14">
    <source>
        <dbReference type="ARBA" id="ARBA00031019"/>
    </source>
</evidence>
<name>A0A0C5B0P3_9NEOP</name>
<proteinExistence type="inferred from homology"/>
<keyword evidence="8" id="KW-1278">Translocase</keyword>
<keyword evidence="5" id="KW-0813">Transport</keyword>
<evidence type="ECO:0000256" key="9">
    <source>
        <dbReference type="ARBA" id="ARBA00022982"/>
    </source>
</evidence>
<dbReference type="GO" id="GO:0008137">
    <property type="term" value="F:NADH dehydrogenase (ubiquinone) activity"/>
    <property type="evidence" value="ECO:0007669"/>
    <property type="project" value="UniProtKB-EC"/>
</dbReference>
<dbReference type="EMBL" id="KP247523">
    <property type="protein sequence ID" value="AJK90724.1"/>
    <property type="molecule type" value="Genomic_DNA"/>
</dbReference>
<dbReference type="InterPro" id="IPR050269">
    <property type="entry name" value="ComplexI_Subunit6"/>
</dbReference>
<dbReference type="AlphaFoldDB" id="A0A0C5B0P3"/>
<evidence type="ECO:0000256" key="7">
    <source>
        <dbReference type="ARBA" id="ARBA00022692"/>
    </source>
</evidence>
<evidence type="ECO:0000256" key="16">
    <source>
        <dbReference type="SAM" id="Phobius"/>
    </source>
</evidence>
<keyword evidence="13 16" id="KW-0472">Membrane</keyword>
<keyword evidence="12 17" id="KW-0496">Mitochondrion</keyword>
<keyword evidence="9" id="KW-0249">Electron transport</keyword>
<keyword evidence="10 16" id="KW-1133">Transmembrane helix</keyword>
<evidence type="ECO:0000256" key="8">
    <source>
        <dbReference type="ARBA" id="ARBA00022967"/>
    </source>
</evidence>
<dbReference type="GO" id="GO:0031966">
    <property type="term" value="C:mitochondrial membrane"/>
    <property type="evidence" value="ECO:0007669"/>
    <property type="project" value="UniProtKB-SubCell"/>
</dbReference>
<dbReference type="EC" id="7.1.1.2" evidence="3"/>
<evidence type="ECO:0000256" key="15">
    <source>
        <dbReference type="ARBA" id="ARBA00049551"/>
    </source>
</evidence>
<evidence type="ECO:0000256" key="1">
    <source>
        <dbReference type="ARBA" id="ARBA00004225"/>
    </source>
</evidence>
<reference evidence="17" key="1">
    <citation type="submission" date="2014-12" db="EMBL/GenBank/DDBJ databases">
        <title>Complete mitochondrial genome of Stichophthalma louisa.</title>
        <authorList>
            <person name="Hou L."/>
            <person name="Qin X."/>
            <person name="Yang X."/>
            <person name="Zhang Y."/>
        </authorList>
    </citation>
    <scope>NUCLEOTIDE SEQUENCE</scope>
</reference>
<feature type="transmembrane region" description="Helical" evidence="16">
    <location>
        <begin position="83"/>
        <end position="102"/>
    </location>
</feature>
<dbReference type="PANTHER" id="PTHR11435">
    <property type="entry name" value="NADH UBIQUINONE OXIDOREDUCTASE SUBUNIT ND6"/>
    <property type="match status" value="1"/>
</dbReference>
<evidence type="ECO:0000256" key="12">
    <source>
        <dbReference type="ARBA" id="ARBA00023128"/>
    </source>
</evidence>
<protein>
    <recommendedName>
        <fullName evidence="4">NADH-ubiquinone oxidoreductase chain 6</fullName>
        <ecNumber evidence="3">7.1.1.2</ecNumber>
    </recommendedName>
    <alternativeName>
        <fullName evidence="14">NADH dehydrogenase subunit 6</fullName>
    </alternativeName>
</protein>
<evidence type="ECO:0000256" key="10">
    <source>
        <dbReference type="ARBA" id="ARBA00022989"/>
    </source>
</evidence>
<evidence type="ECO:0000256" key="3">
    <source>
        <dbReference type="ARBA" id="ARBA00012944"/>
    </source>
</evidence>
<evidence type="ECO:0000313" key="17">
    <source>
        <dbReference type="EMBL" id="AJK90724.1"/>
    </source>
</evidence>